<dbReference type="AlphaFoldDB" id="A0A4Q2A714"/>
<sequence length="166" mass="17576">MGVAEHIAALSAQSDQRTAELVLGTIVKVESNHGVWIDYADNPYRTPLVAICTTSVATVDVGREVVLAFVQGDPGRPVLMGLLRRHGAKNQVESEAGVHAAMPAPDTATAPETSHVCFEAVETMTLKCGRASLTLNKDGRVIVRGTNVATYADGTLRLRGAVVELN</sequence>
<accession>A0A4Q2A714</accession>
<dbReference type="Proteomes" id="UP000289650">
    <property type="component" value="Unassembled WGS sequence"/>
</dbReference>
<name>A0A4Q2A714_9BURK</name>
<protein>
    <recommendedName>
        <fullName evidence="1">DUF6484 domain-containing protein</fullName>
    </recommendedName>
</protein>
<dbReference type="OrthoDB" id="3078443at2"/>
<evidence type="ECO:0000313" key="3">
    <source>
        <dbReference type="Proteomes" id="UP000289650"/>
    </source>
</evidence>
<comment type="caution">
    <text evidence="2">The sequence shown here is derived from an EMBL/GenBank/DDBJ whole genome shotgun (WGS) entry which is preliminary data.</text>
</comment>
<dbReference type="InterPro" id="IPR045506">
    <property type="entry name" value="DUF6484"/>
</dbReference>
<organism evidence="2 3">
    <name type="scientific">Burkholderia stabilis</name>
    <dbReference type="NCBI Taxonomy" id="95485"/>
    <lineage>
        <taxon>Bacteria</taxon>
        <taxon>Pseudomonadati</taxon>
        <taxon>Pseudomonadota</taxon>
        <taxon>Betaproteobacteria</taxon>
        <taxon>Burkholderiales</taxon>
        <taxon>Burkholderiaceae</taxon>
        <taxon>Burkholderia</taxon>
        <taxon>Burkholderia cepacia complex</taxon>
    </lineage>
</organism>
<dbReference type="EMBL" id="QWEX01000003">
    <property type="protein sequence ID" value="RXV65186.1"/>
    <property type="molecule type" value="Genomic_DNA"/>
</dbReference>
<dbReference type="Pfam" id="PF20093">
    <property type="entry name" value="DUF6484"/>
    <property type="match status" value="1"/>
</dbReference>
<feature type="domain" description="DUF6484" evidence="1">
    <location>
        <begin position="23"/>
        <end position="83"/>
    </location>
</feature>
<evidence type="ECO:0000259" key="1">
    <source>
        <dbReference type="Pfam" id="PF20093"/>
    </source>
</evidence>
<reference evidence="2 3" key="1">
    <citation type="submission" date="2018-08" db="EMBL/GenBank/DDBJ databases">
        <title>Mountain-cultivated ginseng endophyte, Burkholderia stabilis and its activity against ginseng root rot disease.</title>
        <authorList>
            <person name="Tapan Kumar M."/>
            <person name="Bae H."/>
            <person name="Shanmugam G."/>
            <person name="Jeon J."/>
        </authorList>
    </citation>
    <scope>NUCLEOTIDE SEQUENCE [LARGE SCALE GENOMIC DNA]</scope>
    <source>
        <strain evidence="2 3">EB159</strain>
    </source>
</reference>
<proteinExistence type="predicted"/>
<gene>
    <name evidence="2" type="ORF">D1006_34125</name>
</gene>
<evidence type="ECO:0000313" key="2">
    <source>
        <dbReference type="EMBL" id="RXV65186.1"/>
    </source>
</evidence>
<dbReference type="RefSeq" id="WP_129517634.1">
    <property type="nucleotide sequence ID" value="NZ_QWEX01000003.1"/>
</dbReference>